<comment type="caution">
    <text evidence="2">The sequence shown here is derived from an EMBL/GenBank/DDBJ whole genome shotgun (WGS) entry which is preliminary data.</text>
</comment>
<dbReference type="GO" id="GO:0003964">
    <property type="term" value="F:RNA-directed DNA polymerase activity"/>
    <property type="evidence" value="ECO:0007669"/>
    <property type="project" value="UniProtKB-KW"/>
</dbReference>
<proteinExistence type="predicted"/>
<evidence type="ECO:0000259" key="1">
    <source>
        <dbReference type="PROSITE" id="PS50878"/>
    </source>
</evidence>
<keyword evidence="2" id="KW-0695">RNA-directed DNA polymerase</keyword>
<protein>
    <submittedName>
        <fullName evidence="2">Reverse transcriptase (RNA-dependent DNA polymerase)</fullName>
    </submittedName>
</protein>
<accession>A0ABQ9XJG8</accession>
<dbReference type="InterPro" id="IPR000477">
    <property type="entry name" value="RT_dom"/>
</dbReference>
<dbReference type="InterPro" id="IPR043128">
    <property type="entry name" value="Rev_trsase/Diguanyl_cyclase"/>
</dbReference>
<dbReference type="SUPFAM" id="SSF56672">
    <property type="entry name" value="DNA/RNA polymerases"/>
    <property type="match status" value="1"/>
</dbReference>
<sequence>MVGIPKAKGGVRPISVQHSLKKLMARVLLQRNRQWFLDRIHPRQRGVGHPNGIEEIVFAVGDALDGAIAQKTNLVVAALDMSNAYQCVRRQLLIDKIVQLDHHDPQLVQFLTQAFSKEKLVLDSHGQRAVIHNTRGVQQGCPLSPALFALYLTRCMSEAETPDGAVQVWGYLDDLVIVASSLQTLTSSMVRLHNSLSEHGLQLNPAKTVAVSILEGQISTAPFGLMGSTITPTTSMYLLGTLLTRDQNERDQIVSTFDPSSSSNSAHFGHVLRQADDLLITHLLTFFHLPQSNSILIHANVEDGGLGFSSFAGSNIPSLVHAMTSRRPFLWQANPNPSGAPFQLGQEPPSSTFSPFRWSFQSSAC</sequence>
<keyword evidence="3" id="KW-1185">Reference proteome</keyword>
<keyword evidence="2" id="KW-0548">Nucleotidyltransferase</keyword>
<dbReference type="PANTHER" id="PTHR47027:SF20">
    <property type="entry name" value="REVERSE TRANSCRIPTASE-LIKE PROTEIN WITH RNA-DIRECTED DNA POLYMERASE DOMAIN"/>
    <property type="match status" value="1"/>
</dbReference>
<dbReference type="Proteomes" id="UP001281761">
    <property type="component" value="Unassembled WGS sequence"/>
</dbReference>
<name>A0ABQ9XJG8_9EUKA</name>
<dbReference type="Gene3D" id="3.30.70.270">
    <property type="match status" value="1"/>
</dbReference>
<dbReference type="PANTHER" id="PTHR47027">
    <property type="entry name" value="REVERSE TRANSCRIPTASE DOMAIN-CONTAINING PROTEIN"/>
    <property type="match status" value="1"/>
</dbReference>
<dbReference type="Pfam" id="PF00078">
    <property type="entry name" value="RVT_1"/>
    <property type="match status" value="1"/>
</dbReference>
<evidence type="ECO:0000313" key="2">
    <source>
        <dbReference type="EMBL" id="KAK2950742.1"/>
    </source>
</evidence>
<dbReference type="EMBL" id="JARBJD010000131">
    <property type="protein sequence ID" value="KAK2950742.1"/>
    <property type="molecule type" value="Genomic_DNA"/>
</dbReference>
<dbReference type="CDD" id="cd01650">
    <property type="entry name" value="RT_nLTR_like"/>
    <property type="match status" value="1"/>
</dbReference>
<organism evidence="2 3">
    <name type="scientific">Blattamonas nauphoetae</name>
    <dbReference type="NCBI Taxonomy" id="2049346"/>
    <lineage>
        <taxon>Eukaryota</taxon>
        <taxon>Metamonada</taxon>
        <taxon>Preaxostyla</taxon>
        <taxon>Oxymonadida</taxon>
        <taxon>Blattamonas</taxon>
    </lineage>
</organism>
<feature type="domain" description="Reverse transcriptase" evidence="1">
    <location>
        <begin position="1"/>
        <end position="230"/>
    </location>
</feature>
<evidence type="ECO:0000313" key="3">
    <source>
        <dbReference type="Proteomes" id="UP001281761"/>
    </source>
</evidence>
<keyword evidence="2" id="KW-0808">Transferase</keyword>
<dbReference type="PROSITE" id="PS50878">
    <property type="entry name" value="RT_POL"/>
    <property type="match status" value="1"/>
</dbReference>
<reference evidence="2 3" key="1">
    <citation type="journal article" date="2022" name="bioRxiv">
        <title>Genomics of Preaxostyla Flagellates Illuminates Evolutionary Transitions and the Path Towards Mitochondrial Loss.</title>
        <authorList>
            <person name="Novak L.V.F."/>
            <person name="Treitli S.C."/>
            <person name="Pyrih J."/>
            <person name="Halakuc P."/>
            <person name="Pipaliya S.V."/>
            <person name="Vacek V."/>
            <person name="Brzon O."/>
            <person name="Soukal P."/>
            <person name="Eme L."/>
            <person name="Dacks J.B."/>
            <person name="Karnkowska A."/>
            <person name="Elias M."/>
            <person name="Hampl V."/>
        </authorList>
    </citation>
    <scope>NUCLEOTIDE SEQUENCE [LARGE SCALE GENOMIC DNA]</scope>
    <source>
        <strain evidence="2">NAU3</strain>
        <tissue evidence="2">Gut</tissue>
    </source>
</reference>
<gene>
    <name evidence="2" type="ORF">BLNAU_14413</name>
</gene>
<dbReference type="InterPro" id="IPR043502">
    <property type="entry name" value="DNA/RNA_pol_sf"/>
</dbReference>